<keyword evidence="2" id="KW-0067">ATP-binding</keyword>
<feature type="region of interest" description="Disordered" evidence="1">
    <location>
        <begin position="111"/>
        <end position="133"/>
    </location>
</feature>
<evidence type="ECO:0000313" key="3">
    <source>
        <dbReference type="Proteomes" id="UP000186102"/>
    </source>
</evidence>
<dbReference type="AlphaFoldDB" id="A0A1Q8QJI5"/>
<dbReference type="RefSeq" id="WP_235838948.1">
    <property type="nucleotide sequence ID" value="NZ_MLBF01000057.1"/>
</dbReference>
<organism evidence="2 3">
    <name type="scientific">Desulfosporosinus metallidurans</name>
    <dbReference type="NCBI Taxonomy" id="1888891"/>
    <lineage>
        <taxon>Bacteria</taxon>
        <taxon>Bacillati</taxon>
        <taxon>Bacillota</taxon>
        <taxon>Clostridia</taxon>
        <taxon>Eubacteriales</taxon>
        <taxon>Desulfitobacteriaceae</taxon>
        <taxon>Desulfosporosinus</taxon>
    </lineage>
</organism>
<sequence length="152" mass="17466">MQLCEEYGTKLLASPDSDGHPDSSLVTNLTYTQALILLGILEEERDEFIVEYDVESMTKLELQQAVKDRDLAIQEKKDLQKDLNLKSSELAQLTTLTQGLEQQVKDYKSKYSAEQEKVTSKQRELETDKEETTSARKIAIRIQNIKIEQRDL</sequence>
<evidence type="ECO:0000256" key="1">
    <source>
        <dbReference type="SAM" id="MobiDB-lite"/>
    </source>
</evidence>
<keyword evidence="3" id="KW-1185">Reference proteome</keyword>
<keyword evidence="2" id="KW-0347">Helicase</keyword>
<reference evidence="2 3" key="1">
    <citation type="submission" date="2016-09" db="EMBL/GenBank/DDBJ databases">
        <title>Complete genome of Desulfosporosinus sp. OL.</title>
        <authorList>
            <person name="Mardanov A."/>
            <person name="Beletsky A."/>
            <person name="Panova A."/>
            <person name="Karnachuk O."/>
            <person name="Ravin N."/>
        </authorList>
    </citation>
    <scope>NUCLEOTIDE SEQUENCE [LARGE SCALE GENOMIC DNA]</scope>
    <source>
        <strain evidence="2 3">OL</strain>
    </source>
</reference>
<keyword evidence="2" id="KW-0378">Hydrolase</keyword>
<protein>
    <submittedName>
        <fullName evidence="2">Protein export cytoplasm protein SecA ATPase RNA helicase</fullName>
    </submittedName>
</protein>
<accession>A0A1Q8QJI5</accession>
<keyword evidence="2" id="KW-0547">Nucleotide-binding</keyword>
<dbReference type="Pfam" id="PF11300">
    <property type="entry name" value="DUF3102"/>
    <property type="match status" value="1"/>
</dbReference>
<dbReference type="STRING" id="1888891.DSOL_4549"/>
<dbReference type="InterPro" id="IPR021451">
    <property type="entry name" value="DUF3102"/>
</dbReference>
<name>A0A1Q8QJI5_9FIRM</name>
<dbReference type="GO" id="GO:0004386">
    <property type="term" value="F:helicase activity"/>
    <property type="evidence" value="ECO:0007669"/>
    <property type="project" value="UniProtKB-KW"/>
</dbReference>
<comment type="caution">
    <text evidence="2">The sequence shown here is derived from an EMBL/GenBank/DDBJ whole genome shotgun (WGS) entry which is preliminary data.</text>
</comment>
<gene>
    <name evidence="2" type="ORF">DSOL_4549</name>
</gene>
<dbReference type="EMBL" id="MLBF01000057">
    <property type="protein sequence ID" value="OLN27472.1"/>
    <property type="molecule type" value="Genomic_DNA"/>
</dbReference>
<dbReference type="Proteomes" id="UP000186102">
    <property type="component" value="Unassembled WGS sequence"/>
</dbReference>
<proteinExistence type="predicted"/>
<evidence type="ECO:0000313" key="2">
    <source>
        <dbReference type="EMBL" id="OLN27472.1"/>
    </source>
</evidence>